<evidence type="ECO:0000259" key="2">
    <source>
        <dbReference type="Pfam" id="PF14111"/>
    </source>
</evidence>
<feature type="domain" description="DUF4283" evidence="2">
    <location>
        <begin position="56"/>
        <end position="115"/>
    </location>
</feature>
<dbReference type="InterPro" id="IPR025558">
    <property type="entry name" value="DUF4283"/>
</dbReference>
<protein>
    <recommendedName>
        <fullName evidence="2">DUF4283 domain-containing protein</fullName>
    </recommendedName>
</protein>
<dbReference type="Pfam" id="PF14111">
    <property type="entry name" value="DUF4283"/>
    <property type="match status" value="1"/>
</dbReference>
<feature type="compositionally biased region" description="Basic and acidic residues" evidence="1">
    <location>
        <begin position="1"/>
        <end position="17"/>
    </location>
</feature>
<accession>A0A9D3ZPK0</accession>
<dbReference type="EMBL" id="JAIQCV010000010">
    <property type="protein sequence ID" value="KAH1055673.1"/>
    <property type="molecule type" value="Genomic_DNA"/>
</dbReference>
<evidence type="ECO:0000256" key="1">
    <source>
        <dbReference type="SAM" id="MobiDB-lite"/>
    </source>
</evidence>
<organism evidence="3 4">
    <name type="scientific">Gossypium stocksii</name>
    <dbReference type="NCBI Taxonomy" id="47602"/>
    <lineage>
        <taxon>Eukaryota</taxon>
        <taxon>Viridiplantae</taxon>
        <taxon>Streptophyta</taxon>
        <taxon>Embryophyta</taxon>
        <taxon>Tracheophyta</taxon>
        <taxon>Spermatophyta</taxon>
        <taxon>Magnoliopsida</taxon>
        <taxon>eudicotyledons</taxon>
        <taxon>Gunneridae</taxon>
        <taxon>Pentapetalae</taxon>
        <taxon>rosids</taxon>
        <taxon>malvids</taxon>
        <taxon>Malvales</taxon>
        <taxon>Malvaceae</taxon>
        <taxon>Malvoideae</taxon>
        <taxon>Gossypium</taxon>
    </lineage>
</organism>
<evidence type="ECO:0000313" key="3">
    <source>
        <dbReference type="EMBL" id="KAH1055673.1"/>
    </source>
</evidence>
<evidence type="ECO:0000313" key="4">
    <source>
        <dbReference type="Proteomes" id="UP000828251"/>
    </source>
</evidence>
<sequence length="158" mass="18173">MDERSIEEQDHLERVISVEEDDDDSDLDMEEFSDEFTSIPAVEVDREWKRTLRKPWRNALIIKLLGKSISYSALIQRLTTMWNLDEDFDCIDLGHGFYVVKFSSAEDLLEVITGGSLEDYGSLADNTKMEAEFSSDYGNDCIRSSVDSIAWFTFGIFQ</sequence>
<reference evidence="3 4" key="1">
    <citation type="journal article" date="2021" name="Plant Biotechnol. J.">
        <title>Multi-omics assisted identification of the key and species-specific regulatory components of drought-tolerant mechanisms in Gossypium stocksii.</title>
        <authorList>
            <person name="Yu D."/>
            <person name="Ke L."/>
            <person name="Zhang D."/>
            <person name="Wu Y."/>
            <person name="Sun Y."/>
            <person name="Mei J."/>
            <person name="Sun J."/>
            <person name="Sun Y."/>
        </authorList>
    </citation>
    <scope>NUCLEOTIDE SEQUENCE [LARGE SCALE GENOMIC DNA]</scope>
    <source>
        <strain evidence="4">cv. E1</strain>
        <tissue evidence="3">Leaf</tissue>
    </source>
</reference>
<dbReference type="OrthoDB" id="1926761at2759"/>
<comment type="caution">
    <text evidence="3">The sequence shown here is derived from an EMBL/GenBank/DDBJ whole genome shotgun (WGS) entry which is preliminary data.</text>
</comment>
<dbReference type="AlphaFoldDB" id="A0A9D3ZPK0"/>
<dbReference type="Proteomes" id="UP000828251">
    <property type="component" value="Unassembled WGS sequence"/>
</dbReference>
<gene>
    <name evidence="3" type="ORF">J1N35_033738</name>
</gene>
<keyword evidence="4" id="KW-1185">Reference proteome</keyword>
<feature type="region of interest" description="Disordered" evidence="1">
    <location>
        <begin position="1"/>
        <end position="26"/>
    </location>
</feature>
<name>A0A9D3ZPK0_9ROSI</name>
<proteinExistence type="predicted"/>